<dbReference type="AlphaFoldDB" id="A0A4Z2F645"/>
<sequence length="180" mass="19657">MYSSPLYASPSHSTPSGVRGRWKNKERTRLLPSSDRQRGCATGSLDRAIGAARHMRHTSGHMARSLATGVQYQELLTRTCSYQTADSSHRQHGLSHLRGSSSPRAEGAECWTRMQTHVGGGTQREDGKGAGSKLREPQKHNALTLTCDRTEVTRLVVSEMETQDASVRVTRGSSGALLII</sequence>
<keyword evidence="3" id="KW-1185">Reference proteome</keyword>
<dbReference type="Proteomes" id="UP000314294">
    <property type="component" value="Unassembled WGS sequence"/>
</dbReference>
<feature type="region of interest" description="Disordered" evidence="1">
    <location>
        <begin position="1"/>
        <end position="25"/>
    </location>
</feature>
<feature type="region of interest" description="Disordered" evidence="1">
    <location>
        <begin position="115"/>
        <end position="139"/>
    </location>
</feature>
<accession>A0A4Z2F645</accession>
<protein>
    <submittedName>
        <fullName evidence="2">Uncharacterized protein</fullName>
    </submittedName>
</protein>
<evidence type="ECO:0000313" key="2">
    <source>
        <dbReference type="EMBL" id="TNN36726.1"/>
    </source>
</evidence>
<feature type="compositionally biased region" description="Basic and acidic residues" evidence="1">
    <location>
        <begin position="123"/>
        <end position="139"/>
    </location>
</feature>
<dbReference type="OrthoDB" id="10035553at2759"/>
<organism evidence="2 3">
    <name type="scientific">Liparis tanakae</name>
    <name type="common">Tanaka's snailfish</name>
    <dbReference type="NCBI Taxonomy" id="230148"/>
    <lineage>
        <taxon>Eukaryota</taxon>
        <taxon>Metazoa</taxon>
        <taxon>Chordata</taxon>
        <taxon>Craniata</taxon>
        <taxon>Vertebrata</taxon>
        <taxon>Euteleostomi</taxon>
        <taxon>Actinopterygii</taxon>
        <taxon>Neopterygii</taxon>
        <taxon>Teleostei</taxon>
        <taxon>Neoteleostei</taxon>
        <taxon>Acanthomorphata</taxon>
        <taxon>Eupercaria</taxon>
        <taxon>Perciformes</taxon>
        <taxon>Cottioidei</taxon>
        <taxon>Cottales</taxon>
        <taxon>Liparidae</taxon>
        <taxon>Liparis</taxon>
    </lineage>
</organism>
<dbReference type="EMBL" id="SRLO01001579">
    <property type="protein sequence ID" value="TNN36726.1"/>
    <property type="molecule type" value="Genomic_DNA"/>
</dbReference>
<comment type="caution">
    <text evidence="2">The sequence shown here is derived from an EMBL/GenBank/DDBJ whole genome shotgun (WGS) entry which is preliminary data.</text>
</comment>
<evidence type="ECO:0000256" key="1">
    <source>
        <dbReference type="SAM" id="MobiDB-lite"/>
    </source>
</evidence>
<evidence type="ECO:0000313" key="3">
    <source>
        <dbReference type="Proteomes" id="UP000314294"/>
    </source>
</evidence>
<gene>
    <name evidence="2" type="ORF">EYF80_053101</name>
</gene>
<name>A0A4Z2F645_9TELE</name>
<reference evidence="2 3" key="1">
    <citation type="submission" date="2019-03" db="EMBL/GenBank/DDBJ databases">
        <title>First draft genome of Liparis tanakae, snailfish: a comprehensive survey of snailfish specific genes.</title>
        <authorList>
            <person name="Kim W."/>
            <person name="Song I."/>
            <person name="Jeong J.-H."/>
            <person name="Kim D."/>
            <person name="Kim S."/>
            <person name="Ryu S."/>
            <person name="Song J.Y."/>
            <person name="Lee S.K."/>
        </authorList>
    </citation>
    <scope>NUCLEOTIDE SEQUENCE [LARGE SCALE GENOMIC DNA]</scope>
    <source>
        <tissue evidence="2">Muscle</tissue>
    </source>
</reference>
<proteinExistence type="predicted"/>